<evidence type="ECO:0000313" key="1">
    <source>
        <dbReference type="EMBL" id="GFH52253.1"/>
    </source>
</evidence>
<evidence type="ECO:0000313" key="2">
    <source>
        <dbReference type="Proteomes" id="UP001054902"/>
    </source>
</evidence>
<dbReference type="AlphaFoldDB" id="A0AAD3CUA4"/>
<dbReference type="EMBL" id="BLLK01000045">
    <property type="protein sequence ID" value="GFH52253.1"/>
    <property type="molecule type" value="Genomic_DNA"/>
</dbReference>
<protein>
    <submittedName>
        <fullName evidence="1">Uncharacterized protein</fullName>
    </submittedName>
</protein>
<gene>
    <name evidence="1" type="ORF">CTEN210_08729</name>
</gene>
<accession>A0AAD3CUA4</accession>
<dbReference type="Proteomes" id="UP001054902">
    <property type="component" value="Unassembled WGS sequence"/>
</dbReference>
<proteinExistence type="predicted"/>
<comment type="caution">
    <text evidence="1">The sequence shown here is derived from an EMBL/GenBank/DDBJ whole genome shotgun (WGS) entry which is preliminary data.</text>
</comment>
<keyword evidence="2" id="KW-1185">Reference proteome</keyword>
<sequence>MPSRMRGGHLAPGFEQHLKEAKNALPFKPLSETNKQIISTAKMVDLKYVDVTNGHTEDPHRDAMDENGVFGYVHDATALKKNPPPFKFVKEKVNC</sequence>
<organism evidence="1 2">
    <name type="scientific">Chaetoceros tenuissimus</name>
    <dbReference type="NCBI Taxonomy" id="426638"/>
    <lineage>
        <taxon>Eukaryota</taxon>
        <taxon>Sar</taxon>
        <taxon>Stramenopiles</taxon>
        <taxon>Ochrophyta</taxon>
        <taxon>Bacillariophyta</taxon>
        <taxon>Coscinodiscophyceae</taxon>
        <taxon>Chaetocerotophycidae</taxon>
        <taxon>Chaetocerotales</taxon>
        <taxon>Chaetocerotaceae</taxon>
        <taxon>Chaetoceros</taxon>
    </lineage>
</organism>
<name>A0AAD3CUA4_9STRA</name>
<reference evidence="1 2" key="1">
    <citation type="journal article" date="2021" name="Sci. Rep.">
        <title>The genome of the diatom Chaetoceros tenuissimus carries an ancient integrated fragment of an extant virus.</title>
        <authorList>
            <person name="Hongo Y."/>
            <person name="Kimura K."/>
            <person name="Takaki Y."/>
            <person name="Yoshida Y."/>
            <person name="Baba S."/>
            <person name="Kobayashi G."/>
            <person name="Nagasaki K."/>
            <person name="Hano T."/>
            <person name="Tomaru Y."/>
        </authorList>
    </citation>
    <scope>NUCLEOTIDE SEQUENCE [LARGE SCALE GENOMIC DNA]</scope>
    <source>
        <strain evidence="1 2">NIES-3715</strain>
    </source>
</reference>